<reference evidence="2" key="1">
    <citation type="submission" date="2022-03" db="EMBL/GenBank/DDBJ databases">
        <authorList>
            <person name="Martin H S."/>
        </authorList>
    </citation>
    <scope>NUCLEOTIDE SEQUENCE</scope>
</reference>
<evidence type="ECO:0000313" key="2">
    <source>
        <dbReference type="EMBL" id="CAH2044799.1"/>
    </source>
</evidence>
<sequence length="74" mass="7477">MGQFPEQCAPAAGSTVATPSRSVTRQCSGSTPAPLSTMSGVGLSSSLPITVSPSCRIIDLIQGDQPPPNTSLPH</sequence>
<feature type="non-terminal residue" evidence="2">
    <location>
        <position position="74"/>
    </location>
</feature>
<protein>
    <submittedName>
        <fullName evidence="2">Uncharacterized protein</fullName>
    </submittedName>
</protein>
<evidence type="ECO:0000256" key="1">
    <source>
        <dbReference type="SAM" id="MobiDB-lite"/>
    </source>
</evidence>
<keyword evidence="3" id="KW-1185">Reference proteome</keyword>
<feature type="region of interest" description="Disordered" evidence="1">
    <location>
        <begin position="1"/>
        <end position="43"/>
    </location>
</feature>
<evidence type="ECO:0000313" key="3">
    <source>
        <dbReference type="Proteomes" id="UP000837857"/>
    </source>
</evidence>
<organism evidence="2 3">
    <name type="scientific">Iphiclides podalirius</name>
    <name type="common">scarce swallowtail</name>
    <dbReference type="NCBI Taxonomy" id="110791"/>
    <lineage>
        <taxon>Eukaryota</taxon>
        <taxon>Metazoa</taxon>
        <taxon>Ecdysozoa</taxon>
        <taxon>Arthropoda</taxon>
        <taxon>Hexapoda</taxon>
        <taxon>Insecta</taxon>
        <taxon>Pterygota</taxon>
        <taxon>Neoptera</taxon>
        <taxon>Endopterygota</taxon>
        <taxon>Lepidoptera</taxon>
        <taxon>Glossata</taxon>
        <taxon>Ditrysia</taxon>
        <taxon>Papilionoidea</taxon>
        <taxon>Papilionidae</taxon>
        <taxon>Papilioninae</taxon>
        <taxon>Iphiclides</taxon>
    </lineage>
</organism>
<accession>A0ABN8HZK6</accession>
<gene>
    <name evidence="2" type="ORF">IPOD504_LOCUS4795</name>
</gene>
<feature type="compositionally biased region" description="Polar residues" evidence="1">
    <location>
        <begin position="15"/>
        <end position="43"/>
    </location>
</feature>
<dbReference type="Proteomes" id="UP000837857">
    <property type="component" value="Chromosome 16"/>
</dbReference>
<proteinExistence type="predicted"/>
<name>A0ABN8HZK6_9NEOP</name>
<dbReference type="EMBL" id="OW152828">
    <property type="protein sequence ID" value="CAH2044799.1"/>
    <property type="molecule type" value="Genomic_DNA"/>
</dbReference>